<feature type="region of interest" description="Disordered" evidence="1">
    <location>
        <begin position="55"/>
        <end position="74"/>
    </location>
</feature>
<name>A0AA97NMC0_PYRO3</name>
<dbReference type="Proteomes" id="UP000011086">
    <property type="component" value="Unassembled WGS sequence"/>
</dbReference>
<evidence type="ECO:0000256" key="1">
    <source>
        <dbReference type="SAM" id="MobiDB-lite"/>
    </source>
</evidence>
<dbReference type="EMBL" id="JH793062">
    <property type="protein sequence ID" value="ELQ32805.1"/>
    <property type="molecule type" value="Genomic_DNA"/>
</dbReference>
<gene>
    <name evidence="2" type="ORF">OOU_Y34scaffold01031g1</name>
</gene>
<organism evidence="2">
    <name type="scientific">Pyricularia oryzae (strain Y34)</name>
    <name type="common">Rice blast fungus</name>
    <name type="synonym">Magnaporthe oryzae</name>
    <dbReference type="NCBI Taxonomy" id="1143189"/>
    <lineage>
        <taxon>Eukaryota</taxon>
        <taxon>Fungi</taxon>
        <taxon>Dikarya</taxon>
        <taxon>Ascomycota</taxon>
        <taxon>Pezizomycotina</taxon>
        <taxon>Sordariomycetes</taxon>
        <taxon>Sordariomycetidae</taxon>
        <taxon>Magnaporthales</taxon>
        <taxon>Pyriculariaceae</taxon>
        <taxon>Pyricularia</taxon>
    </lineage>
</organism>
<sequence length="74" mass="7991">MSIRHLALMPPSTKSSAKLVRGTGFNVAWPPWIGAPMVSCSVTWPGYKLKAAGLGPASDEMTDVQPKGRPWQLQ</sequence>
<reference evidence="2" key="1">
    <citation type="journal article" date="2012" name="PLoS Genet.">
        <title>Comparative analysis of the genomes of two field isolates of the rice blast fungus Magnaporthe oryzae.</title>
        <authorList>
            <person name="Xue M."/>
            <person name="Yang J."/>
            <person name="Li Z."/>
            <person name="Hu S."/>
            <person name="Yao N."/>
            <person name="Dean R.A."/>
            <person name="Zhao W."/>
            <person name="Shen M."/>
            <person name="Zhang H."/>
            <person name="Li C."/>
            <person name="Liu L."/>
            <person name="Cao L."/>
            <person name="Xu X."/>
            <person name="Xing Y."/>
            <person name="Hsiang T."/>
            <person name="Zhang Z."/>
            <person name="Xu J.R."/>
            <person name="Peng Y.L."/>
        </authorList>
    </citation>
    <scope>NUCLEOTIDE SEQUENCE</scope>
    <source>
        <strain evidence="2">Y34</strain>
    </source>
</reference>
<dbReference type="AlphaFoldDB" id="A0AA97NMC0"/>
<evidence type="ECO:0000313" key="2">
    <source>
        <dbReference type="EMBL" id="ELQ32805.1"/>
    </source>
</evidence>
<protein>
    <submittedName>
        <fullName evidence="2">Uncharacterized protein</fullName>
    </submittedName>
</protein>
<accession>A0AA97NMC0</accession>
<proteinExistence type="predicted"/>